<dbReference type="AlphaFoldDB" id="A0AA42SNH8"/>
<evidence type="ECO:0000313" key="2">
    <source>
        <dbReference type="EMBL" id="MDH0970444.1"/>
    </source>
</evidence>
<name>A0AA42SNH8_ACIJO</name>
<dbReference type="GO" id="GO:0043683">
    <property type="term" value="P:type IV pilus assembly"/>
    <property type="evidence" value="ECO:0007669"/>
    <property type="project" value="InterPro"/>
</dbReference>
<dbReference type="Pfam" id="PF07963">
    <property type="entry name" value="N_methyl"/>
    <property type="match status" value="1"/>
</dbReference>
<keyword evidence="1" id="KW-1133">Transmembrane helix</keyword>
<reference evidence="2" key="1">
    <citation type="submission" date="2022-09" db="EMBL/GenBank/DDBJ databases">
        <title>Intensive care unit water sources are persistently colonized with multi-drug resistant bacteria and are the site of extensive horizontal gene transfer of antibiotic resistance genes.</title>
        <authorList>
            <person name="Diorio-Toth L."/>
        </authorList>
    </citation>
    <scope>NUCLEOTIDE SEQUENCE</scope>
    <source>
        <strain evidence="2">GD03920</strain>
    </source>
</reference>
<feature type="transmembrane region" description="Helical" evidence="1">
    <location>
        <begin position="7"/>
        <end position="31"/>
    </location>
</feature>
<protein>
    <submittedName>
        <fullName evidence="2">Prepilin-type N-terminal cleavage/methylation domain-containing protein</fullName>
    </submittedName>
</protein>
<dbReference type="Gene3D" id="3.30.700.10">
    <property type="entry name" value="Glycoprotein, Type 4 Pilin"/>
    <property type="match status" value="1"/>
</dbReference>
<proteinExistence type="predicted"/>
<organism evidence="2 3">
    <name type="scientific">Acinetobacter johnsonii</name>
    <dbReference type="NCBI Taxonomy" id="40214"/>
    <lineage>
        <taxon>Bacteria</taxon>
        <taxon>Pseudomonadati</taxon>
        <taxon>Pseudomonadota</taxon>
        <taxon>Gammaproteobacteria</taxon>
        <taxon>Moraxellales</taxon>
        <taxon>Moraxellaceae</taxon>
        <taxon>Acinetobacter</taxon>
    </lineage>
</organism>
<dbReference type="PANTHER" id="PTHR30093">
    <property type="entry name" value="GENERAL SECRETION PATHWAY PROTEIN G"/>
    <property type="match status" value="1"/>
</dbReference>
<keyword evidence="1" id="KW-0812">Transmembrane</keyword>
<dbReference type="InterPro" id="IPR012902">
    <property type="entry name" value="N_methyl_site"/>
</dbReference>
<gene>
    <name evidence="2" type="ORF">N5C10_14765</name>
</gene>
<dbReference type="EMBL" id="JAOCBE010000001">
    <property type="protein sequence ID" value="MDH0970444.1"/>
    <property type="molecule type" value="Genomic_DNA"/>
</dbReference>
<dbReference type="SUPFAM" id="SSF54523">
    <property type="entry name" value="Pili subunits"/>
    <property type="match status" value="1"/>
</dbReference>
<comment type="caution">
    <text evidence="2">The sequence shown here is derived from an EMBL/GenBank/DDBJ whole genome shotgun (WGS) entry which is preliminary data.</text>
</comment>
<dbReference type="PANTHER" id="PTHR30093:SF47">
    <property type="entry name" value="TYPE IV PILUS NON-CORE MINOR PILIN PILE"/>
    <property type="match status" value="1"/>
</dbReference>
<evidence type="ECO:0000256" key="1">
    <source>
        <dbReference type="SAM" id="Phobius"/>
    </source>
</evidence>
<dbReference type="Pfam" id="PF16732">
    <property type="entry name" value="ComP_DUS"/>
    <property type="match status" value="1"/>
</dbReference>
<evidence type="ECO:0000313" key="3">
    <source>
        <dbReference type="Proteomes" id="UP001159915"/>
    </source>
</evidence>
<dbReference type="InterPro" id="IPR045584">
    <property type="entry name" value="Pilin-like"/>
</dbReference>
<dbReference type="InterPro" id="IPR031982">
    <property type="entry name" value="PilE-like"/>
</dbReference>
<accession>A0AA42SNH8</accession>
<dbReference type="Proteomes" id="UP001159915">
    <property type="component" value="Unassembled WGS sequence"/>
</dbReference>
<sequence>MKNQQEAFTLIELMIVVAIVAVLAAIAYPSYQEYVKRTNRTDIQTEMLQQAQHLQSYYVIKHNYLAAKLNNHSLTLDYPTVNAKYTLTLIPADQTWQLSAIPKGSQAGDGGLWLNSQGQKCWTKGASTCALSGTSNWDGK</sequence>
<keyword evidence="1" id="KW-0472">Membrane</keyword>
<dbReference type="RefSeq" id="WP_279670800.1">
    <property type="nucleotide sequence ID" value="NZ_JAOCBE010000001.1"/>
</dbReference>
<dbReference type="NCBIfam" id="TIGR02532">
    <property type="entry name" value="IV_pilin_GFxxxE"/>
    <property type="match status" value="1"/>
</dbReference>